<accession>A0A9P7DQE2</accession>
<evidence type="ECO:0000313" key="3">
    <source>
        <dbReference type="Proteomes" id="UP000719766"/>
    </source>
</evidence>
<name>A0A9P7DQE2_9AGAM</name>
<proteinExistence type="predicted"/>
<gene>
    <name evidence="2" type="ORF">HD556DRAFT_1230480</name>
</gene>
<dbReference type="Proteomes" id="UP000719766">
    <property type="component" value="Unassembled WGS sequence"/>
</dbReference>
<feature type="signal peptide" evidence="1">
    <location>
        <begin position="1"/>
        <end position="22"/>
    </location>
</feature>
<keyword evidence="1" id="KW-0732">Signal</keyword>
<comment type="caution">
    <text evidence="2">The sequence shown here is derived from an EMBL/GenBank/DDBJ whole genome shotgun (WGS) entry which is preliminary data.</text>
</comment>
<reference evidence="2" key="1">
    <citation type="journal article" date="2020" name="New Phytol.">
        <title>Comparative genomics reveals dynamic genome evolution in host specialist ectomycorrhizal fungi.</title>
        <authorList>
            <person name="Lofgren L.A."/>
            <person name="Nguyen N.H."/>
            <person name="Vilgalys R."/>
            <person name="Ruytinx J."/>
            <person name="Liao H.L."/>
            <person name="Branco S."/>
            <person name="Kuo A."/>
            <person name="LaButti K."/>
            <person name="Lipzen A."/>
            <person name="Andreopoulos W."/>
            <person name="Pangilinan J."/>
            <person name="Riley R."/>
            <person name="Hundley H."/>
            <person name="Na H."/>
            <person name="Barry K."/>
            <person name="Grigoriev I.V."/>
            <person name="Stajich J.E."/>
            <person name="Kennedy P.G."/>
        </authorList>
    </citation>
    <scope>NUCLEOTIDE SEQUENCE</scope>
    <source>
        <strain evidence="2">S12</strain>
    </source>
</reference>
<dbReference type="AlphaFoldDB" id="A0A9P7DQE2"/>
<dbReference type="OrthoDB" id="2857391at2759"/>
<evidence type="ECO:0000313" key="2">
    <source>
        <dbReference type="EMBL" id="KAG1800476.1"/>
    </source>
</evidence>
<organism evidence="2 3">
    <name type="scientific">Suillus plorans</name>
    <dbReference type="NCBI Taxonomy" id="116603"/>
    <lineage>
        <taxon>Eukaryota</taxon>
        <taxon>Fungi</taxon>
        <taxon>Dikarya</taxon>
        <taxon>Basidiomycota</taxon>
        <taxon>Agaricomycotina</taxon>
        <taxon>Agaricomycetes</taxon>
        <taxon>Agaricomycetidae</taxon>
        <taxon>Boletales</taxon>
        <taxon>Suillineae</taxon>
        <taxon>Suillaceae</taxon>
        <taxon>Suillus</taxon>
    </lineage>
</organism>
<evidence type="ECO:0000256" key="1">
    <source>
        <dbReference type="SAM" id="SignalP"/>
    </source>
</evidence>
<feature type="chain" id="PRO_5040502160" evidence="1">
    <location>
        <begin position="23"/>
        <end position="154"/>
    </location>
</feature>
<sequence>MHQCTKFARYLIILLFSRRTNIILYIQALETAQQAYNTLRVEFRALKKDYLTLSATVPARSCNRTLKKTSVLDTKITTQGKTFALFYHFWVIPGVFPTTPQPDVDPRSPTRWSSPEAKLNGAMAELYRCVPKDLHKSMEKYTPFDSLVRTFMFY</sequence>
<dbReference type="RefSeq" id="XP_041164462.1">
    <property type="nucleotide sequence ID" value="XM_041297358.1"/>
</dbReference>
<keyword evidence="3" id="KW-1185">Reference proteome</keyword>
<dbReference type="EMBL" id="JABBWE010000009">
    <property type="protein sequence ID" value="KAG1800476.1"/>
    <property type="molecule type" value="Genomic_DNA"/>
</dbReference>
<protein>
    <submittedName>
        <fullName evidence="2">Uncharacterized protein</fullName>
    </submittedName>
</protein>
<dbReference type="GeneID" id="64591122"/>